<accession>A0A6G9LKQ5</accession>
<dbReference type="Pfam" id="PF09198">
    <property type="entry name" value="T4-Gluco-transf"/>
    <property type="match status" value="1"/>
</dbReference>
<evidence type="ECO:0008006" key="3">
    <source>
        <dbReference type="Google" id="ProtNLM"/>
    </source>
</evidence>
<dbReference type="Gene3D" id="3.40.50.2000">
    <property type="entry name" value="Glycogen Phosphorylase B"/>
    <property type="match status" value="2"/>
</dbReference>
<name>A0A6G9LKQ5_9CAUD</name>
<reference evidence="2" key="1">
    <citation type="submission" date="2020-02" db="EMBL/GenBank/DDBJ databases">
        <authorList>
            <person name="Olsen N.S."/>
            <person name="Forero-Junco L."/>
            <person name="Kot W."/>
            <person name="Hansen L.H."/>
        </authorList>
    </citation>
    <scope>NUCLEOTIDE SEQUENCE [LARGE SCALE GENOMIC DNA]</scope>
</reference>
<evidence type="ECO:0000313" key="1">
    <source>
        <dbReference type="EMBL" id="QIQ66220.1"/>
    </source>
</evidence>
<dbReference type="EMBL" id="MT119360">
    <property type="protein sequence ID" value="QIQ66220.1"/>
    <property type="molecule type" value="Genomic_DNA"/>
</dbReference>
<sequence length="352" mass="40511">MEILLLNVANNITDFRTVSSGETVYLKQMLEQLGHGVTIASNKNGEYAVAFEEIEDINNFDKVVVLPASLNFFGGVENPTIIKNYKLLAKYNGTINILQTDARLPFKQLWPAIEKRGWGYKKEEVWINAPIKVIAQSKNLDEVKTQYEKEIFNNIEFTHFPIERYAGIVALMNPIDEVEEKEHDLVYYGSFRGGNRAAKMAEFLCGNIVEKLDVHVFGTIREKQLAKSSDGPFPSFGKKMKMNEIRQEVSKSFSTLIIGEKFYNNAMLTVRVWETLSSDAVVLIDNDFDSYHNLFPNSPWRYVEKEEDLIEVVKSLKDDENKRKLAIQEQKEVLEKMIDSSQWLRDFENILA</sequence>
<dbReference type="Proteomes" id="UP000501773">
    <property type="component" value="Segment"/>
</dbReference>
<dbReference type="InterPro" id="IPR015281">
    <property type="entry name" value="Phage_Bgt"/>
</dbReference>
<dbReference type="GO" id="GO:0033821">
    <property type="term" value="F:DNA beta-glucosyltransferase activity"/>
    <property type="evidence" value="ECO:0007669"/>
    <property type="project" value="InterPro"/>
</dbReference>
<dbReference type="SUPFAM" id="SSF53756">
    <property type="entry name" value="UDP-Glycosyltransferase/glycogen phosphorylase"/>
    <property type="match status" value="1"/>
</dbReference>
<proteinExistence type="predicted"/>
<keyword evidence="2" id="KW-1185">Reference proteome</keyword>
<protein>
    <recommendedName>
        <fullName evidence="3">Beta glucosyl transferase</fullName>
    </recommendedName>
</protein>
<gene>
    <name evidence="1" type="ORF">nattely_53</name>
</gene>
<dbReference type="GO" id="GO:0099018">
    <property type="term" value="P:symbiont-mediated evasion of host restriction-modification system"/>
    <property type="evidence" value="ECO:0007669"/>
    <property type="project" value="InterPro"/>
</dbReference>
<evidence type="ECO:0000313" key="2">
    <source>
        <dbReference type="Proteomes" id="UP000501773"/>
    </source>
</evidence>
<organism evidence="1 2">
    <name type="scientific">Enterococcus phage nattely</name>
    <dbReference type="NCBI Taxonomy" id="2719593"/>
    <lineage>
        <taxon>Viruses</taxon>
        <taxon>Duplodnaviria</taxon>
        <taxon>Heunggongvirae</taxon>
        <taxon>Uroviricota</taxon>
        <taxon>Caudoviricetes</taxon>
        <taxon>Andrewesvirinae</taxon>
        <taxon>Vipetofemvirus</taxon>
        <taxon>Vipetofemvirus nattely</taxon>
    </lineage>
</organism>